<gene>
    <name evidence="1" type="primary">Acey_s0210.g2151</name>
    <name evidence="1" type="ORF">Y032_0210g2151</name>
</gene>
<dbReference type="EMBL" id="JARK01001546">
    <property type="protein sequence ID" value="EYB91141.1"/>
    <property type="molecule type" value="Genomic_DNA"/>
</dbReference>
<proteinExistence type="predicted"/>
<comment type="caution">
    <text evidence="1">The sequence shown here is derived from an EMBL/GenBank/DDBJ whole genome shotgun (WGS) entry which is preliminary data.</text>
</comment>
<protein>
    <submittedName>
        <fullName evidence="1">Uncharacterized protein</fullName>
    </submittedName>
</protein>
<reference evidence="2" key="1">
    <citation type="journal article" date="2015" name="Nat. Genet.">
        <title>The genome and transcriptome of the zoonotic hookworm Ancylostoma ceylanicum identify infection-specific gene families.</title>
        <authorList>
            <person name="Schwarz E.M."/>
            <person name="Hu Y."/>
            <person name="Antoshechkin I."/>
            <person name="Miller M.M."/>
            <person name="Sternberg P.W."/>
            <person name="Aroian R.V."/>
        </authorList>
    </citation>
    <scope>NUCLEOTIDE SEQUENCE</scope>
    <source>
        <strain evidence="2">HY135</strain>
    </source>
</reference>
<evidence type="ECO:0000313" key="1">
    <source>
        <dbReference type="EMBL" id="EYB91141.1"/>
    </source>
</evidence>
<evidence type="ECO:0000313" key="2">
    <source>
        <dbReference type="Proteomes" id="UP000024635"/>
    </source>
</evidence>
<dbReference type="AlphaFoldDB" id="A0A016SLA2"/>
<name>A0A016SLA2_9BILA</name>
<dbReference type="Proteomes" id="UP000024635">
    <property type="component" value="Unassembled WGS sequence"/>
</dbReference>
<accession>A0A016SLA2</accession>
<organism evidence="1 2">
    <name type="scientific">Ancylostoma ceylanicum</name>
    <dbReference type="NCBI Taxonomy" id="53326"/>
    <lineage>
        <taxon>Eukaryota</taxon>
        <taxon>Metazoa</taxon>
        <taxon>Ecdysozoa</taxon>
        <taxon>Nematoda</taxon>
        <taxon>Chromadorea</taxon>
        <taxon>Rhabditida</taxon>
        <taxon>Rhabditina</taxon>
        <taxon>Rhabditomorpha</taxon>
        <taxon>Strongyloidea</taxon>
        <taxon>Ancylostomatidae</taxon>
        <taxon>Ancylostomatinae</taxon>
        <taxon>Ancylostoma</taxon>
    </lineage>
</organism>
<keyword evidence="2" id="KW-1185">Reference proteome</keyword>
<sequence length="90" mass="10593">MHDWVCHDHGVISEINRLQVQDFACKAHRNVEKYELHVFLGARWEIFRNFGSTRGKFPSNSLKQEKTLGRDNGEVEKLKTSQFEEMVKTE</sequence>